<dbReference type="PANTHER" id="PTHR33221">
    <property type="entry name" value="WINGED HELIX-TURN-HELIX TRANSCRIPTIONAL REGULATOR, RRF2 FAMILY"/>
    <property type="match status" value="1"/>
</dbReference>
<keyword evidence="1" id="KW-0238">DNA-binding</keyword>
<gene>
    <name evidence="2" type="ORF">UFOPK2689_01042</name>
    <name evidence="3" type="ORF">UFOPK4095_00420</name>
</gene>
<dbReference type="GO" id="GO:0003700">
    <property type="term" value="F:DNA-binding transcription factor activity"/>
    <property type="evidence" value="ECO:0007669"/>
    <property type="project" value="TreeGrafter"/>
</dbReference>
<dbReference type="InterPro" id="IPR030489">
    <property type="entry name" value="TR_Rrf2-type_CS"/>
</dbReference>
<evidence type="ECO:0000313" key="3">
    <source>
        <dbReference type="EMBL" id="CAB5010175.1"/>
    </source>
</evidence>
<dbReference type="EMBL" id="CAEZYL010000079">
    <property type="protein sequence ID" value="CAB4728633.1"/>
    <property type="molecule type" value="Genomic_DNA"/>
</dbReference>
<name>A0A6J6S1K9_9ZZZZ</name>
<dbReference type="InterPro" id="IPR036390">
    <property type="entry name" value="WH_DNA-bd_sf"/>
</dbReference>
<dbReference type="AlphaFoldDB" id="A0A6J6S1K9"/>
<dbReference type="GO" id="GO:0005829">
    <property type="term" value="C:cytosol"/>
    <property type="evidence" value="ECO:0007669"/>
    <property type="project" value="TreeGrafter"/>
</dbReference>
<evidence type="ECO:0000313" key="2">
    <source>
        <dbReference type="EMBL" id="CAB4728633.1"/>
    </source>
</evidence>
<reference evidence="2" key="1">
    <citation type="submission" date="2020-05" db="EMBL/GenBank/DDBJ databases">
        <authorList>
            <person name="Chiriac C."/>
            <person name="Salcher M."/>
            <person name="Ghai R."/>
            <person name="Kavagutti S V."/>
        </authorList>
    </citation>
    <scope>NUCLEOTIDE SEQUENCE</scope>
</reference>
<dbReference type="NCBIfam" id="TIGR00738">
    <property type="entry name" value="rrf2_super"/>
    <property type="match status" value="1"/>
</dbReference>
<dbReference type="PROSITE" id="PS51197">
    <property type="entry name" value="HTH_RRF2_2"/>
    <property type="match status" value="1"/>
</dbReference>
<dbReference type="InterPro" id="IPR036388">
    <property type="entry name" value="WH-like_DNA-bd_sf"/>
</dbReference>
<dbReference type="PANTHER" id="PTHR33221:SF5">
    <property type="entry name" value="HTH-TYPE TRANSCRIPTIONAL REGULATOR ISCR"/>
    <property type="match status" value="1"/>
</dbReference>
<dbReference type="EMBL" id="CAFBPI010000017">
    <property type="protein sequence ID" value="CAB5010175.1"/>
    <property type="molecule type" value="Genomic_DNA"/>
</dbReference>
<dbReference type="Gene3D" id="1.10.10.10">
    <property type="entry name" value="Winged helix-like DNA-binding domain superfamily/Winged helix DNA-binding domain"/>
    <property type="match status" value="1"/>
</dbReference>
<dbReference type="InterPro" id="IPR000944">
    <property type="entry name" value="Tscrpt_reg_Rrf2"/>
</dbReference>
<organism evidence="2">
    <name type="scientific">freshwater metagenome</name>
    <dbReference type="NCBI Taxonomy" id="449393"/>
    <lineage>
        <taxon>unclassified sequences</taxon>
        <taxon>metagenomes</taxon>
        <taxon>ecological metagenomes</taxon>
    </lineage>
</organism>
<proteinExistence type="predicted"/>
<evidence type="ECO:0000256" key="1">
    <source>
        <dbReference type="ARBA" id="ARBA00023125"/>
    </source>
</evidence>
<accession>A0A6J6S1K9</accession>
<dbReference type="GO" id="GO:0003677">
    <property type="term" value="F:DNA binding"/>
    <property type="evidence" value="ECO:0007669"/>
    <property type="project" value="UniProtKB-KW"/>
</dbReference>
<dbReference type="SUPFAM" id="SSF46785">
    <property type="entry name" value="Winged helix' DNA-binding domain"/>
    <property type="match status" value="1"/>
</dbReference>
<protein>
    <submittedName>
        <fullName evidence="2">Unannotated protein</fullName>
    </submittedName>
</protein>
<dbReference type="PROSITE" id="PS01332">
    <property type="entry name" value="HTH_RRF2_1"/>
    <property type="match status" value="1"/>
</dbReference>
<sequence length="158" mass="17286">MNISAATDYGMQALLHLAAAYESDEDLLSTTEEISSKEGIPNKYLESILRSLRQGGIIESHRGASGGYKLARPPKEISVADVMRVLDGPLAAVRGERPEDIKYKGSARSLPDVWIATRVALREVLEEVSLAHIISGNFPAKINKLSSQPGAWERRSTR</sequence>
<dbReference type="Pfam" id="PF02082">
    <property type="entry name" value="Rrf2"/>
    <property type="match status" value="1"/>
</dbReference>